<protein>
    <submittedName>
        <fullName evidence="1">Uncharacterized protein</fullName>
    </submittedName>
</protein>
<comment type="caution">
    <text evidence="1">The sequence shown here is derived from an EMBL/GenBank/DDBJ whole genome shotgun (WGS) entry which is preliminary data.</text>
</comment>
<sequence length="64" mass="7345">MDRRTARREVCAKLAAMEVDRDRLDEIASNADSAGDPILATELRRYTEKMTAILDLMYEWVGKI</sequence>
<dbReference type="AlphaFoldDB" id="A0A0F9AHB7"/>
<organism evidence="1">
    <name type="scientific">marine sediment metagenome</name>
    <dbReference type="NCBI Taxonomy" id="412755"/>
    <lineage>
        <taxon>unclassified sequences</taxon>
        <taxon>metagenomes</taxon>
        <taxon>ecological metagenomes</taxon>
    </lineage>
</organism>
<name>A0A0F9AHB7_9ZZZZ</name>
<accession>A0A0F9AHB7</accession>
<reference evidence="1" key="1">
    <citation type="journal article" date="2015" name="Nature">
        <title>Complex archaea that bridge the gap between prokaryotes and eukaryotes.</title>
        <authorList>
            <person name="Spang A."/>
            <person name="Saw J.H."/>
            <person name="Jorgensen S.L."/>
            <person name="Zaremba-Niedzwiedzka K."/>
            <person name="Martijn J."/>
            <person name="Lind A.E."/>
            <person name="van Eijk R."/>
            <person name="Schleper C."/>
            <person name="Guy L."/>
            <person name="Ettema T.J."/>
        </authorList>
    </citation>
    <scope>NUCLEOTIDE SEQUENCE</scope>
</reference>
<proteinExistence type="predicted"/>
<gene>
    <name evidence="1" type="ORF">LCGC14_2650150</name>
</gene>
<dbReference type="EMBL" id="LAZR01045934">
    <property type="protein sequence ID" value="KKK97695.1"/>
    <property type="molecule type" value="Genomic_DNA"/>
</dbReference>
<evidence type="ECO:0000313" key="1">
    <source>
        <dbReference type="EMBL" id="KKK97695.1"/>
    </source>
</evidence>